<protein>
    <submittedName>
        <fullName evidence="9">Tyrosine-type recombinase/integrase</fullName>
    </submittedName>
</protein>
<evidence type="ECO:0000256" key="6">
    <source>
        <dbReference type="SAM" id="MobiDB-lite"/>
    </source>
</evidence>
<dbReference type="Gene3D" id="1.10.443.10">
    <property type="entry name" value="Intergrase catalytic core"/>
    <property type="match status" value="1"/>
</dbReference>
<feature type="domain" description="Core-binding (CB)" evidence="8">
    <location>
        <begin position="60"/>
        <end position="140"/>
    </location>
</feature>
<dbReference type="RefSeq" id="WP_366232793.1">
    <property type="nucleotide sequence ID" value="NZ_JBFBMH010000008.1"/>
</dbReference>
<comment type="similarity">
    <text evidence="1">Belongs to the 'phage' integrase family.</text>
</comment>
<evidence type="ECO:0000256" key="2">
    <source>
        <dbReference type="ARBA" id="ARBA00022908"/>
    </source>
</evidence>
<name>A0ABV3LGJ7_9MICO</name>
<evidence type="ECO:0000256" key="4">
    <source>
        <dbReference type="ARBA" id="ARBA00023172"/>
    </source>
</evidence>
<dbReference type="Pfam" id="PF00589">
    <property type="entry name" value="Phage_integrase"/>
    <property type="match status" value="1"/>
</dbReference>
<dbReference type="SUPFAM" id="SSF56349">
    <property type="entry name" value="DNA breaking-rejoining enzymes"/>
    <property type="match status" value="1"/>
</dbReference>
<feature type="compositionally biased region" description="Basic and acidic residues" evidence="6">
    <location>
        <begin position="358"/>
        <end position="375"/>
    </location>
</feature>
<evidence type="ECO:0000256" key="5">
    <source>
        <dbReference type="PROSITE-ProRule" id="PRU01248"/>
    </source>
</evidence>
<evidence type="ECO:0000259" key="7">
    <source>
        <dbReference type="PROSITE" id="PS51898"/>
    </source>
</evidence>
<keyword evidence="4" id="KW-0233">DNA recombination</keyword>
<evidence type="ECO:0000313" key="9">
    <source>
        <dbReference type="EMBL" id="MEW1974921.1"/>
    </source>
</evidence>
<dbReference type="InterPro" id="IPR044068">
    <property type="entry name" value="CB"/>
</dbReference>
<dbReference type="PROSITE" id="PS51898">
    <property type="entry name" value="TYR_RECOMBINASE"/>
    <property type="match status" value="1"/>
</dbReference>
<accession>A0ABV3LGJ7</accession>
<dbReference type="PROSITE" id="PS51900">
    <property type="entry name" value="CB"/>
    <property type="match status" value="1"/>
</dbReference>
<feature type="domain" description="Tyr recombinase" evidence="7">
    <location>
        <begin position="163"/>
        <end position="346"/>
    </location>
</feature>
<sequence length="392" mass="43536">MIEKRVLKDGSVRWKARIKSGGTVVAQQTFRLKGDAETWEREQMRAIQLGIFLPPHKAKTPLAEVVASFLAARTSQVSAHSHRTDRDNLAALPAKLKARPIGSVSEADVLGFLTDQLKIKERSTVARTRTTLSALFTYAMREKYVAAHPVRGVDLPPGASQKPADEWFTAESLAATLAAQRAASAHYATITEWTSLTGLRWSETRALRVADLQDVPFPAVWVRRAQSEGYDEKGPKTANGERAVPLTDRARQLAREAAAGKRPEAHLFTSPKGRQLRMNLYRRFTRWSITAPRKRPHMLRHYCASQWLRAGIPINQVAEWLGDDPRTVLKVYAHVLGEQQTIEGLRRLNELASGPSQDPRDIPENVNDHGSDSKPRTKTGSDQPKNGGDGGI</sequence>
<dbReference type="EMBL" id="JBFBMH010000008">
    <property type="protein sequence ID" value="MEW1974921.1"/>
    <property type="molecule type" value="Genomic_DNA"/>
</dbReference>
<keyword evidence="10" id="KW-1185">Reference proteome</keyword>
<keyword evidence="3 5" id="KW-0238">DNA-binding</keyword>
<comment type="caution">
    <text evidence="9">The sequence shown here is derived from an EMBL/GenBank/DDBJ whole genome shotgun (WGS) entry which is preliminary data.</text>
</comment>
<organism evidence="9 10">
    <name type="scientific">Microbacterium profundi</name>
    <dbReference type="NCBI Taxonomy" id="450380"/>
    <lineage>
        <taxon>Bacteria</taxon>
        <taxon>Bacillati</taxon>
        <taxon>Actinomycetota</taxon>
        <taxon>Actinomycetes</taxon>
        <taxon>Micrococcales</taxon>
        <taxon>Microbacteriaceae</taxon>
        <taxon>Microbacterium</taxon>
    </lineage>
</organism>
<keyword evidence="2" id="KW-0229">DNA integration</keyword>
<dbReference type="InterPro" id="IPR050808">
    <property type="entry name" value="Phage_Integrase"/>
</dbReference>
<dbReference type="InterPro" id="IPR010998">
    <property type="entry name" value="Integrase_recombinase_N"/>
</dbReference>
<reference evidence="9 10" key="1">
    <citation type="submission" date="2024-06" db="EMBL/GenBank/DDBJ databases">
        <title>The Natural Products Discovery Center: Release of the First 8490 Sequenced Strains for Exploring Actinobacteria Biosynthetic Diversity.</title>
        <authorList>
            <person name="Kalkreuter E."/>
            <person name="Kautsar S.A."/>
            <person name="Yang D."/>
            <person name="Bader C.D."/>
            <person name="Teijaro C.N."/>
            <person name="Fluegel L."/>
            <person name="Davis C.M."/>
            <person name="Simpson J.R."/>
            <person name="Lauterbach L."/>
            <person name="Steele A.D."/>
            <person name="Gui C."/>
            <person name="Meng S."/>
            <person name="Li G."/>
            <person name="Viehrig K."/>
            <person name="Ye F."/>
            <person name="Su P."/>
            <person name="Kiefer A.F."/>
            <person name="Nichols A."/>
            <person name="Cepeda A.J."/>
            <person name="Yan W."/>
            <person name="Fan B."/>
            <person name="Jiang Y."/>
            <person name="Adhikari A."/>
            <person name="Zheng C.-J."/>
            <person name="Schuster L."/>
            <person name="Cowan T.M."/>
            <person name="Smanski M.J."/>
            <person name="Chevrette M.G."/>
            <person name="De Carvalho L.P.S."/>
            <person name="Shen B."/>
        </authorList>
    </citation>
    <scope>NUCLEOTIDE SEQUENCE [LARGE SCALE GENOMIC DNA]</scope>
    <source>
        <strain evidence="9 10">NPDC077434</strain>
    </source>
</reference>
<dbReference type="InterPro" id="IPR011010">
    <property type="entry name" value="DNA_brk_join_enz"/>
</dbReference>
<evidence type="ECO:0000313" key="10">
    <source>
        <dbReference type="Proteomes" id="UP001553715"/>
    </source>
</evidence>
<dbReference type="PANTHER" id="PTHR30629">
    <property type="entry name" value="PROPHAGE INTEGRASE"/>
    <property type="match status" value="1"/>
</dbReference>
<proteinExistence type="inferred from homology"/>
<dbReference type="Proteomes" id="UP001553715">
    <property type="component" value="Unassembled WGS sequence"/>
</dbReference>
<dbReference type="Gene3D" id="1.10.150.130">
    <property type="match status" value="1"/>
</dbReference>
<evidence type="ECO:0000259" key="8">
    <source>
        <dbReference type="PROSITE" id="PS51900"/>
    </source>
</evidence>
<dbReference type="PANTHER" id="PTHR30629:SF2">
    <property type="entry name" value="PROPHAGE INTEGRASE INTS-RELATED"/>
    <property type="match status" value="1"/>
</dbReference>
<evidence type="ECO:0000256" key="1">
    <source>
        <dbReference type="ARBA" id="ARBA00008857"/>
    </source>
</evidence>
<dbReference type="InterPro" id="IPR002104">
    <property type="entry name" value="Integrase_catalytic"/>
</dbReference>
<feature type="region of interest" description="Disordered" evidence="6">
    <location>
        <begin position="351"/>
        <end position="392"/>
    </location>
</feature>
<dbReference type="InterPro" id="IPR013762">
    <property type="entry name" value="Integrase-like_cat_sf"/>
</dbReference>
<evidence type="ECO:0000256" key="3">
    <source>
        <dbReference type="ARBA" id="ARBA00023125"/>
    </source>
</evidence>
<gene>
    <name evidence="9" type="ORF">AB0301_07595</name>
</gene>